<gene>
    <name evidence="2" type="ORF">Q9295_09775</name>
</gene>
<keyword evidence="3" id="KW-1185">Reference proteome</keyword>
<evidence type="ECO:0008006" key="4">
    <source>
        <dbReference type="Google" id="ProtNLM"/>
    </source>
</evidence>
<reference evidence="2 3" key="1">
    <citation type="submission" date="2023-08" db="EMBL/GenBank/DDBJ databases">
        <title>Characterization of two Paracoccaceae strains isolated from Phycosphere and proposal of Xinfangfangia lacusdiani sp. nov.</title>
        <authorList>
            <person name="Deng Y."/>
            <person name="Zhang Y.Q."/>
        </authorList>
    </citation>
    <scope>NUCLEOTIDE SEQUENCE [LARGE SCALE GENOMIC DNA]</scope>
    <source>
        <strain evidence="2 3">CPCC 101601</strain>
    </source>
</reference>
<feature type="compositionally biased region" description="Gly residues" evidence="1">
    <location>
        <begin position="54"/>
        <end position="63"/>
    </location>
</feature>
<evidence type="ECO:0000313" key="2">
    <source>
        <dbReference type="EMBL" id="MDQ2066664.1"/>
    </source>
</evidence>
<dbReference type="Pfam" id="PF01391">
    <property type="entry name" value="Collagen"/>
    <property type="match status" value="1"/>
</dbReference>
<feature type="region of interest" description="Disordered" evidence="1">
    <location>
        <begin position="45"/>
        <end position="93"/>
    </location>
</feature>
<evidence type="ECO:0000256" key="1">
    <source>
        <dbReference type="SAM" id="MobiDB-lite"/>
    </source>
</evidence>
<evidence type="ECO:0000313" key="3">
    <source>
        <dbReference type="Proteomes" id="UP001239680"/>
    </source>
</evidence>
<proteinExistence type="predicted"/>
<protein>
    <recommendedName>
        <fullName evidence="4">Collagen-like protein</fullName>
    </recommendedName>
</protein>
<name>A0ABU0VY28_9RHOB</name>
<accession>A0ABU0VY28</accession>
<organism evidence="2 3">
    <name type="scientific">Pseudogemmobacter lacusdianii</name>
    <dbReference type="NCBI Taxonomy" id="3069608"/>
    <lineage>
        <taxon>Bacteria</taxon>
        <taxon>Pseudomonadati</taxon>
        <taxon>Pseudomonadota</taxon>
        <taxon>Alphaproteobacteria</taxon>
        <taxon>Rhodobacterales</taxon>
        <taxon>Paracoccaceae</taxon>
        <taxon>Pseudogemmobacter</taxon>
    </lineage>
</organism>
<sequence length="163" mass="15565">MRWLETGLAAVAGGVIALGLSALVHDQFVTAPALMGPSGPVGPAGVAGPQGLAGPAGGLGPQGPVGPAGPQGPAGPVGPEGAEGPAGAMGPAGAGDLGQDAAILVRNEGACPKGWVSAGQTQLLTSPQYPVTPGQTVSNPGVSSTEVMGWAAVNFYLCVRAGR</sequence>
<dbReference type="InterPro" id="IPR008160">
    <property type="entry name" value="Collagen"/>
</dbReference>
<dbReference type="Proteomes" id="UP001239680">
    <property type="component" value="Unassembled WGS sequence"/>
</dbReference>
<feature type="compositionally biased region" description="Low complexity" evidence="1">
    <location>
        <begin position="77"/>
        <end position="89"/>
    </location>
</feature>
<dbReference type="EMBL" id="JAVDBT010000008">
    <property type="protein sequence ID" value="MDQ2066664.1"/>
    <property type="molecule type" value="Genomic_DNA"/>
</dbReference>
<comment type="caution">
    <text evidence="2">The sequence shown here is derived from an EMBL/GenBank/DDBJ whole genome shotgun (WGS) entry which is preliminary data.</text>
</comment>
<dbReference type="RefSeq" id="WP_306680371.1">
    <property type="nucleotide sequence ID" value="NZ_JAVDBT010000008.1"/>
</dbReference>